<dbReference type="InterPro" id="IPR006139">
    <property type="entry name" value="D-isomer_2_OHA_DH_cat_dom"/>
</dbReference>
<dbReference type="Gene3D" id="3.40.50.720">
    <property type="entry name" value="NAD(P)-binding Rossmann-like Domain"/>
    <property type="match status" value="2"/>
</dbReference>
<reference evidence="4 5" key="1">
    <citation type="submission" date="2022-06" db="EMBL/GenBank/DDBJ databases">
        <title>A taxonomic note on the genus Prevotella: Description of four novel genera and emended description of the genera Hallella and Xylanibacter.</title>
        <authorList>
            <person name="Hitch T.C.A."/>
        </authorList>
    </citation>
    <scope>NUCLEOTIDE SEQUENCE [LARGE SCALE GENOMIC DNA]</scope>
    <source>
        <strain evidence="4 5">DSM 100619</strain>
    </source>
</reference>
<dbReference type="Pfam" id="PF02826">
    <property type="entry name" value="2-Hacid_dh_C"/>
    <property type="match status" value="1"/>
</dbReference>
<keyword evidence="5" id="KW-1185">Reference proteome</keyword>
<dbReference type="RefSeq" id="WP_252760465.1">
    <property type="nucleotide sequence ID" value="NZ_JAMXLY010000011.1"/>
</dbReference>
<evidence type="ECO:0000313" key="4">
    <source>
        <dbReference type="EMBL" id="MCO6025102.1"/>
    </source>
</evidence>
<dbReference type="Pfam" id="PF00389">
    <property type="entry name" value="2-Hacid_dh"/>
    <property type="match status" value="1"/>
</dbReference>
<evidence type="ECO:0000313" key="5">
    <source>
        <dbReference type="Proteomes" id="UP001204015"/>
    </source>
</evidence>
<proteinExistence type="inferred from homology"/>
<accession>A0ABT1BVH7</accession>
<sequence>MHKILVATVKPFAPLAVKGIQKEIKDAGNQMILLEKYTDRAQLLKAVSDVEAMIVRSDKIDAEVLDAAKKLKIVVRAGAGFDTIDLNHAKSKGVVVENTPGQNANAVAELVFGLLVYMVRNFYNGKSGTELKGKRLGLLAFGNVARNVARIAKGFGMQVSAYDEFCPAVNIEAAGVKACKDQKELFKTSDVVSLHIPATAETINSINYQLVNLMPENGILVNAARTEIINEPELLKLLSDRPDLRYLTDLKPKAVAEFEKFGDRFFSTPKKMGAQTAEANVNAGVAAAKQINAFLKDGSVKFQVNK</sequence>
<gene>
    <name evidence="4" type="ORF">NG821_04485</name>
</gene>
<organism evidence="4 5">
    <name type="scientific">Segatella cerevisiae</name>
    <dbReference type="NCBI Taxonomy" id="2053716"/>
    <lineage>
        <taxon>Bacteria</taxon>
        <taxon>Pseudomonadati</taxon>
        <taxon>Bacteroidota</taxon>
        <taxon>Bacteroidia</taxon>
        <taxon>Bacteroidales</taxon>
        <taxon>Prevotellaceae</taxon>
        <taxon>Segatella</taxon>
    </lineage>
</organism>
<dbReference type="InterPro" id="IPR006140">
    <property type="entry name" value="D-isomer_DH_NAD-bd"/>
</dbReference>
<feature type="domain" description="D-isomer specific 2-hydroxyacid dehydrogenase catalytic" evidence="2">
    <location>
        <begin position="32"/>
        <end position="305"/>
    </location>
</feature>
<dbReference type="Proteomes" id="UP001204015">
    <property type="component" value="Unassembled WGS sequence"/>
</dbReference>
<dbReference type="SUPFAM" id="SSF51735">
    <property type="entry name" value="NAD(P)-binding Rossmann-fold domains"/>
    <property type="match status" value="1"/>
</dbReference>
<dbReference type="PANTHER" id="PTHR42938:SF47">
    <property type="entry name" value="HYDROXYPYRUVATE REDUCTASE"/>
    <property type="match status" value="1"/>
</dbReference>
<dbReference type="SUPFAM" id="SSF52283">
    <property type="entry name" value="Formate/glycerate dehydrogenase catalytic domain-like"/>
    <property type="match status" value="1"/>
</dbReference>
<comment type="caution">
    <text evidence="4">The sequence shown here is derived from an EMBL/GenBank/DDBJ whole genome shotgun (WGS) entry which is preliminary data.</text>
</comment>
<name>A0ABT1BVH7_9BACT</name>
<evidence type="ECO:0000256" key="1">
    <source>
        <dbReference type="RuleBase" id="RU003719"/>
    </source>
</evidence>
<keyword evidence="1" id="KW-0560">Oxidoreductase</keyword>
<protein>
    <submittedName>
        <fullName evidence="4">3-phosphoglycerate dehydrogenase</fullName>
    </submittedName>
</protein>
<feature type="domain" description="D-isomer specific 2-hydroxyacid dehydrogenase NAD-binding" evidence="3">
    <location>
        <begin position="124"/>
        <end position="249"/>
    </location>
</feature>
<dbReference type="PANTHER" id="PTHR42938">
    <property type="entry name" value="FORMATE DEHYDROGENASE 1"/>
    <property type="match status" value="1"/>
</dbReference>
<dbReference type="InterPro" id="IPR036291">
    <property type="entry name" value="NAD(P)-bd_dom_sf"/>
</dbReference>
<evidence type="ECO:0000259" key="2">
    <source>
        <dbReference type="Pfam" id="PF00389"/>
    </source>
</evidence>
<evidence type="ECO:0000259" key="3">
    <source>
        <dbReference type="Pfam" id="PF02826"/>
    </source>
</evidence>
<dbReference type="EMBL" id="JAMXLY010000011">
    <property type="protein sequence ID" value="MCO6025102.1"/>
    <property type="molecule type" value="Genomic_DNA"/>
</dbReference>
<comment type="similarity">
    <text evidence="1">Belongs to the D-isomer specific 2-hydroxyacid dehydrogenase family.</text>
</comment>